<keyword evidence="7 10" id="KW-0238">DNA-binding</keyword>
<dbReference type="OrthoDB" id="9803119at2"/>
<dbReference type="Gene3D" id="1.20.120.920">
    <property type="entry name" value="CRISPR-associated endonuclease Cas1, C-terminal domain"/>
    <property type="match status" value="1"/>
</dbReference>
<dbReference type="NCBIfam" id="TIGR00287">
    <property type="entry name" value="cas1"/>
    <property type="match status" value="1"/>
</dbReference>
<dbReference type="PANTHER" id="PTHR34353">
    <property type="entry name" value="CRISPR-ASSOCIATED ENDONUCLEASE CAS1 1"/>
    <property type="match status" value="1"/>
</dbReference>
<dbReference type="GO" id="GO:0003677">
    <property type="term" value="F:DNA binding"/>
    <property type="evidence" value="ECO:0007669"/>
    <property type="project" value="UniProtKB-KW"/>
</dbReference>
<keyword evidence="6 10" id="KW-0051">Antiviral defense</keyword>
<dbReference type="AlphaFoldDB" id="A7NP58"/>
<dbReference type="GO" id="GO:0016787">
    <property type="term" value="F:hydrolase activity"/>
    <property type="evidence" value="ECO:0007669"/>
    <property type="project" value="UniProtKB-KW"/>
</dbReference>
<evidence type="ECO:0000313" key="12">
    <source>
        <dbReference type="Proteomes" id="UP000000263"/>
    </source>
</evidence>
<evidence type="ECO:0000256" key="5">
    <source>
        <dbReference type="ARBA" id="ARBA00022842"/>
    </source>
</evidence>
<accession>A7NP58</accession>
<evidence type="ECO:0000256" key="10">
    <source>
        <dbReference type="HAMAP-Rule" id="MF_01470"/>
    </source>
</evidence>
<reference evidence="11 12" key="1">
    <citation type="submission" date="2007-08" db="EMBL/GenBank/DDBJ databases">
        <title>Complete sequence of Roseiflexus castenholzii DSM 13941.</title>
        <authorList>
            <consortium name="US DOE Joint Genome Institute"/>
            <person name="Copeland A."/>
            <person name="Lucas S."/>
            <person name="Lapidus A."/>
            <person name="Barry K."/>
            <person name="Glavina del Rio T."/>
            <person name="Dalin E."/>
            <person name="Tice H."/>
            <person name="Pitluck S."/>
            <person name="Thompson L.S."/>
            <person name="Brettin T."/>
            <person name="Bruce D."/>
            <person name="Detter J.C."/>
            <person name="Han C."/>
            <person name="Tapia R."/>
            <person name="Schmutz J."/>
            <person name="Larimer F."/>
            <person name="Land M."/>
            <person name="Hauser L."/>
            <person name="Kyrpides N."/>
            <person name="Mikhailova N."/>
            <person name="Bryant D.A."/>
            <person name="Hanada S."/>
            <person name="Tsukatani Y."/>
            <person name="Richardson P."/>
        </authorList>
    </citation>
    <scope>NUCLEOTIDE SEQUENCE [LARGE SCALE GENOMIC DNA]</scope>
    <source>
        <strain evidence="12">DSM 13941 / HLO8</strain>
    </source>
</reference>
<keyword evidence="1 10" id="KW-0540">Nuclease</keyword>
<evidence type="ECO:0000256" key="2">
    <source>
        <dbReference type="ARBA" id="ARBA00022723"/>
    </source>
</evidence>
<dbReference type="RefSeq" id="WP_012121778.1">
    <property type="nucleotide sequence ID" value="NC_009767.1"/>
</dbReference>
<dbReference type="GO" id="GO:0046872">
    <property type="term" value="F:metal ion binding"/>
    <property type="evidence" value="ECO:0007669"/>
    <property type="project" value="UniProtKB-UniRule"/>
</dbReference>
<dbReference type="InterPro" id="IPR042206">
    <property type="entry name" value="CRISPR-assoc_Cas1_C"/>
</dbReference>
<dbReference type="Gene3D" id="3.100.10.20">
    <property type="entry name" value="CRISPR-associated endonuclease Cas1, N-terminal domain"/>
    <property type="match status" value="1"/>
</dbReference>
<sequence>MHLIVDQFGVFISKHQGRIRVMKEKERLSEVPIMHLEQILICSDGVGLSSDVVRACAEEGIPIHFLNSANGGDYGTFVHSGITGMALTRRAQLRAGDDERGLRLAQAFASGKIQSQANMLRYAAKNRKENDPDLHNDLMRTATEILDALPPLRAVRGVLTDETRAALMGFEGMAGARYWTAVARIIPDDLGWPGRETRGARDRFNQALNYGYGVLQSQVRTALILAGLDPNAGFLHADRPGKPSLTLDLIEEFRQAVVDRTLIGLVNRQFEIVQRDDGLLDEDTRKRIAEKILERLNSTELYEGKRQPLRHILQCQARHIATFVRGERPTYEPFVMGW</sequence>
<dbReference type="HAMAP" id="MF_01470">
    <property type="entry name" value="Cas1"/>
    <property type="match status" value="1"/>
</dbReference>
<keyword evidence="2 10" id="KW-0479">Metal-binding</keyword>
<evidence type="ECO:0000256" key="8">
    <source>
        <dbReference type="ARBA" id="ARBA00023211"/>
    </source>
</evidence>
<dbReference type="GO" id="GO:0004519">
    <property type="term" value="F:endonuclease activity"/>
    <property type="evidence" value="ECO:0007669"/>
    <property type="project" value="UniProtKB-UniRule"/>
</dbReference>
<feature type="binding site" evidence="10">
    <location>
        <position position="171"/>
    </location>
    <ligand>
        <name>Mn(2+)</name>
        <dbReference type="ChEBI" id="CHEBI:29035"/>
    </ligand>
</feature>
<comment type="subunit">
    <text evidence="9 10">Homodimer, forms a heterotetramer with a Cas2 homodimer.</text>
</comment>
<keyword evidence="8 10" id="KW-0464">Manganese</keyword>
<dbReference type="GO" id="GO:0043571">
    <property type="term" value="P:maintenance of CRISPR repeat elements"/>
    <property type="evidence" value="ECO:0007669"/>
    <property type="project" value="UniProtKB-UniRule"/>
</dbReference>
<dbReference type="STRING" id="383372.Rcas_3303"/>
<organism evidence="11 12">
    <name type="scientific">Roseiflexus castenholzii (strain DSM 13941 / HLO8)</name>
    <dbReference type="NCBI Taxonomy" id="383372"/>
    <lineage>
        <taxon>Bacteria</taxon>
        <taxon>Bacillati</taxon>
        <taxon>Chloroflexota</taxon>
        <taxon>Chloroflexia</taxon>
        <taxon>Chloroflexales</taxon>
        <taxon>Roseiflexineae</taxon>
        <taxon>Roseiflexaceae</taxon>
        <taxon>Roseiflexus</taxon>
    </lineage>
</organism>
<dbReference type="eggNOG" id="COG1518">
    <property type="taxonomic scope" value="Bacteria"/>
</dbReference>
<feature type="binding site" evidence="10">
    <location>
        <position position="251"/>
    </location>
    <ligand>
        <name>Mn(2+)</name>
        <dbReference type="ChEBI" id="CHEBI:29035"/>
    </ligand>
</feature>
<evidence type="ECO:0000256" key="9">
    <source>
        <dbReference type="ARBA" id="ARBA00038592"/>
    </source>
</evidence>
<dbReference type="EC" id="3.1.-.-" evidence="10"/>
<evidence type="ECO:0000256" key="7">
    <source>
        <dbReference type="ARBA" id="ARBA00023125"/>
    </source>
</evidence>
<evidence type="ECO:0000256" key="1">
    <source>
        <dbReference type="ARBA" id="ARBA00022722"/>
    </source>
</evidence>
<evidence type="ECO:0000256" key="6">
    <source>
        <dbReference type="ARBA" id="ARBA00023118"/>
    </source>
</evidence>
<keyword evidence="5 10" id="KW-0460">Magnesium</keyword>
<comment type="similarity">
    <text evidence="10">Belongs to the CRISPR-associated endonuclease Cas1 family.</text>
</comment>
<dbReference type="KEGG" id="rca:Rcas_3303"/>
<dbReference type="PANTHER" id="PTHR34353:SF2">
    <property type="entry name" value="CRISPR-ASSOCIATED ENDONUCLEASE CAS1 1"/>
    <property type="match status" value="1"/>
</dbReference>
<dbReference type="CDD" id="cd09634">
    <property type="entry name" value="Cas1_I-II-III"/>
    <property type="match status" value="1"/>
</dbReference>
<dbReference type="HOGENOM" id="CLU_052779_0_0_0"/>
<feature type="binding site" evidence="10">
    <location>
        <position position="236"/>
    </location>
    <ligand>
        <name>Mn(2+)</name>
        <dbReference type="ChEBI" id="CHEBI:29035"/>
    </ligand>
</feature>
<protein>
    <recommendedName>
        <fullName evidence="10">CRISPR-associated endonuclease Cas1</fullName>
        <ecNumber evidence="10">3.1.-.-</ecNumber>
    </recommendedName>
</protein>
<evidence type="ECO:0000313" key="11">
    <source>
        <dbReference type="EMBL" id="ABU59354.1"/>
    </source>
</evidence>
<evidence type="ECO:0000256" key="4">
    <source>
        <dbReference type="ARBA" id="ARBA00022801"/>
    </source>
</evidence>
<dbReference type="GO" id="GO:0051607">
    <property type="term" value="P:defense response to virus"/>
    <property type="evidence" value="ECO:0007669"/>
    <property type="project" value="UniProtKB-UniRule"/>
</dbReference>
<comment type="cofactor">
    <cofactor evidence="10">
        <name>Mg(2+)</name>
        <dbReference type="ChEBI" id="CHEBI:18420"/>
    </cofactor>
    <cofactor evidence="10">
        <name>Mn(2+)</name>
        <dbReference type="ChEBI" id="CHEBI:29035"/>
    </cofactor>
</comment>
<keyword evidence="3 10" id="KW-0255">Endonuclease</keyword>
<dbReference type="Pfam" id="PF01867">
    <property type="entry name" value="Cas_Cas1"/>
    <property type="match status" value="1"/>
</dbReference>
<dbReference type="EMBL" id="CP000804">
    <property type="protein sequence ID" value="ABU59354.1"/>
    <property type="molecule type" value="Genomic_DNA"/>
</dbReference>
<evidence type="ECO:0000256" key="3">
    <source>
        <dbReference type="ARBA" id="ARBA00022759"/>
    </source>
</evidence>
<keyword evidence="12" id="KW-1185">Reference proteome</keyword>
<gene>
    <name evidence="10" type="primary">cas1</name>
    <name evidence="11" type="ordered locus">Rcas_3303</name>
</gene>
<dbReference type="InterPro" id="IPR050646">
    <property type="entry name" value="Cas1"/>
</dbReference>
<comment type="function">
    <text evidence="10">CRISPR (clustered regularly interspaced short palindromic repeat), is an adaptive immune system that provides protection against mobile genetic elements (viruses, transposable elements and conjugative plasmids). CRISPR clusters contain spacers, sequences complementary to antecedent mobile elements, and target invading nucleic acids. CRISPR clusters are transcribed and processed into CRISPR RNA (crRNA). Acts as a dsDNA endonuclease. Involved in the integration of spacer DNA into the CRISPR cassette.</text>
</comment>
<dbReference type="InterPro" id="IPR002729">
    <property type="entry name" value="CRISPR-assoc_Cas1"/>
</dbReference>
<dbReference type="InterPro" id="IPR042211">
    <property type="entry name" value="CRISPR-assoc_Cas1_N"/>
</dbReference>
<keyword evidence="4 10" id="KW-0378">Hydrolase</keyword>
<name>A7NP58_ROSCS</name>
<proteinExistence type="inferred from homology"/>
<dbReference type="Proteomes" id="UP000000263">
    <property type="component" value="Chromosome"/>
</dbReference>